<dbReference type="PANTHER" id="PTHR11528">
    <property type="entry name" value="HEAT SHOCK PROTEIN 90 FAMILY MEMBER"/>
    <property type="match status" value="1"/>
</dbReference>
<keyword evidence="6" id="KW-0418">Kinase</keyword>
<dbReference type="AlphaFoldDB" id="A0A2W7NAR7"/>
<sequence>MKSIDGFSDPPWNKLWLAFLAEARRFDAKKLEDLFGPSFRPVTDFPSFEEPWDEFDVLVVGEFLRRHHPRLAHEIALQGMPSKDGKVVQFCGFGSEQEEFLSDMSGLVARSHGIALRQTFSYIEQKYGHRIETRSAHPVYLMTLLRIADYLQIQSARAPSARTDVTKFKSPVSTREWSVHQCVTDITNLTDPESIDITARPDNIETFLRLKDWITDLQRELDLSWAVLGEVYGLQAHSGLNKLGLRIRRLRSNIDVAREFSKAVDYIPKKIAFTAAGSELLKLLVGPLYANEVSVGLRELIQNATDAVKELDSLVDQGSIERPDPRTDVAADVQVDFMIDEGDQNSWKRKVKSVIITDRGVGMTPDILQNYFLRAGASYRSSSAWRESFEKPDGSNRVQRSGRFGVGALAAFLLGDEIRVETRHYSEPCENGLEFAASIETSSINVVRRQCEVGTKISIEIPEKL</sequence>
<feature type="domain" description="HD-CE" evidence="5">
    <location>
        <begin position="16"/>
        <end position="222"/>
    </location>
</feature>
<dbReference type="GO" id="GO:0016301">
    <property type="term" value="F:kinase activity"/>
    <property type="evidence" value="ECO:0007669"/>
    <property type="project" value="UniProtKB-KW"/>
</dbReference>
<dbReference type="InterPro" id="IPR020575">
    <property type="entry name" value="Hsp90_N"/>
</dbReference>
<dbReference type="InterPro" id="IPR056471">
    <property type="entry name" value="HD-CE"/>
</dbReference>
<evidence type="ECO:0000256" key="3">
    <source>
        <dbReference type="ARBA" id="ARBA00022840"/>
    </source>
</evidence>
<dbReference type="GO" id="GO:0016887">
    <property type="term" value="F:ATP hydrolysis activity"/>
    <property type="evidence" value="ECO:0007669"/>
    <property type="project" value="InterPro"/>
</dbReference>
<reference evidence="6 7" key="1">
    <citation type="submission" date="2018-06" db="EMBL/GenBank/DDBJ databases">
        <title>Genomic Encyclopedia of Archaeal and Bacterial Type Strains, Phase II (KMG-II): from individual species to whole genera.</title>
        <authorList>
            <person name="Goeker M."/>
        </authorList>
    </citation>
    <scope>NUCLEOTIDE SEQUENCE [LARGE SCALE GENOMIC DNA]</scope>
    <source>
        <strain evidence="6 7">DSM 22009</strain>
    </source>
</reference>
<organism evidence="6 7">
    <name type="scientific">Palleronia aestuarii</name>
    <dbReference type="NCBI Taxonomy" id="568105"/>
    <lineage>
        <taxon>Bacteria</taxon>
        <taxon>Pseudomonadati</taxon>
        <taxon>Pseudomonadota</taxon>
        <taxon>Alphaproteobacteria</taxon>
        <taxon>Rhodobacterales</taxon>
        <taxon>Roseobacteraceae</taxon>
        <taxon>Palleronia</taxon>
    </lineage>
</organism>
<proteinExistence type="inferred from homology"/>
<keyword evidence="7" id="KW-1185">Reference proteome</keyword>
<dbReference type="Pfam" id="PF24391">
    <property type="entry name" value="HD-CE"/>
    <property type="match status" value="1"/>
</dbReference>
<gene>
    <name evidence="6" type="ORF">LX81_02490</name>
</gene>
<keyword evidence="2" id="KW-0547">Nucleotide-binding</keyword>
<dbReference type="InterPro" id="IPR036890">
    <property type="entry name" value="HATPase_C_sf"/>
</dbReference>
<keyword evidence="4" id="KW-0143">Chaperone</keyword>
<comment type="caution">
    <text evidence="6">The sequence shown here is derived from an EMBL/GenBank/DDBJ whole genome shotgun (WGS) entry which is preliminary data.</text>
</comment>
<keyword evidence="3" id="KW-0067">ATP-binding</keyword>
<dbReference type="SUPFAM" id="SSF55874">
    <property type="entry name" value="ATPase domain of HSP90 chaperone/DNA topoisomerase II/histidine kinase"/>
    <property type="match status" value="1"/>
</dbReference>
<evidence type="ECO:0000256" key="1">
    <source>
        <dbReference type="ARBA" id="ARBA00008239"/>
    </source>
</evidence>
<dbReference type="InterPro" id="IPR001404">
    <property type="entry name" value="Hsp90_fam"/>
</dbReference>
<dbReference type="Gene3D" id="3.30.565.10">
    <property type="entry name" value="Histidine kinase-like ATPase, C-terminal domain"/>
    <property type="match status" value="1"/>
</dbReference>
<name>A0A2W7NAR7_9RHOB</name>
<evidence type="ECO:0000259" key="5">
    <source>
        <dbReference type="Pfam" id="PF24391"/>
    </source>
</evidence>
<dbReference type="Pfam" id="PF13589">
    <property type="entry name" value="HATPase_c_3"/>
    <property type="match status" value="1"/>
</dbReference>
<dbReference type="PRINTS" id="PR00775">
    <property type="entry name" value="HEATSHOCK90"/>
</dbReference>
<evidence type="ECO:0000313" key="7">
    <source>
        <dbReference type="Proteomes" id="UP000248916"/>
    </source>
</evidence>
<dbReference type="GO" id="GO:0140662">
    <property type="term" value="F:ATP-dependent protein folding chaperone"/>
    <property type="evidence" value="ECO:0007669"/>
    <property type="project" value="InterPro"/>
</dbReference>
<dbReference type="GO" id="GO:0051082">
    <property type="term" value="F:unfolded protein binding"/>
    <property type="evidence" value="ECO:0007669"/>
    <property type="project" value="InterPro"/>
</dbReference>
<dbReference type="GO" id="GO:0005524">
    <property type="term" value="F:ATP binding"/>
    <property type="evidence" value="ECO:0007669"/>
    <property type="project" value="UniProtKB-KW"/>
</dbReference>
<evidence type="ECO:0000256" key="4">
    <source>
        <dbReference type="ARBA" id="ARBA00023186"/>
    </source>
</evidence>
<accession>A0A2W7NAR7</accession>
<comment type="similarity">
    <text evidence="1">Belongs to the heat shock protein 90 family.</text>
</comment>
<evidence type="ECO:0000313" key="6">
    <source>
        <dbReference type="EMBL" id="PZX15187.1"/>
    </source>
</evidence>
<keyword evidence="6" id="KW-0808">Transferase</keyword>
<protein>
    <submittedName>
        <fullName evidence="6">Histidine kinase/DNA gyrase B/HSP90-like ATPase</fullName>
    </submittedName>
</protein>
<dbReference type="Proteomes" id="UP000248916">
    <property type="component" value="Unassembled WGS sequence"/>
</dbReference>
<dbReference type="EMBL" id="QKZL01000010">
    <property type="protein sequence ID" value="PZX15187.1"/>
    <property type="molecule type" value="Genomic_DNA"/>
</dbReference>
<evidence type="ECO:0000256" key="2">
    <source>
        <dbReference type="ARBA" id="ARBA00022741"/>
    </source>
</evidence>